<dbReference type="InterPro" id="IPR002591">
    <property type="entry name" value="Phosphodiest/P_Trfase"/>
</dbReference>
<feature type="transmembrane region" description="Helical" evidence="12">
    <location>
        <begin position="897"/>
        <end position="919"/>
    </location>
</feature>
<dbReference type="GO" id="GO:0005789">
    <property type="term" value="C:endoplasmic reticulum membrane"/>
    <property type="evidence" value="ECO:0007669"/>
    <property type="project" value="UniProtKB-SubCell"/>
</dbReference>
<evidence type="ECO:0000256" key="11">
    <source>
        <dbReference type="SAM" id="MobiDB-lite"/>
    </source>
</evidence>
<feature type="transmembrane region" description="Helical" evidence="12">
    <location>
        <begin position="765"/>
        <end position="787"/>
    </location>
</feature>
<feature type="transmembrane region" description="Helical" evidence="12">
    <location>
        <begin position="1142"/>
        <end position="1159"/>
    </location>
</feature>
<evidence type="ECO:0000256" key="2">
    <source>
        <dbReference type="ARBA" id="ARBA00004687"/>
    </source>
</evidence>
<evidence type="ECO:0000256" key="7">
    <source>
        <dbReference type="ARBA" id="ARBA00022824"/>
    </source>
</evidence>
<feature type="transmembrane region" description="Helical" evidence="12">
    <location>
        <begin position="793"/>
        <end position="812"/>
    </location>
</feature>
<gene>
    <name evidence="13" type="primary">GPI13</name>
    <name evidence="13" type="ORF">H4R34_003990</name>
</gene>
<evidence type="ECO:0000256" key="5">
    <source>
        <dbReference type="ARBA" id="ARBA00022679"/>
    </source>
</evidence>
<dbReference type="PANTHER" id="PTHR23071">
    <property type="entry name" value="PHOSPHATIDYLINOSITOL GLYCAN"/>
    <property type="match status" value="1"/>
</dbReference>
<comment type="pathway">
    <text evidence="2">Glycolipid biosynthesis; glycosylphosphatidylinositol-anchor biosynthesis.</text>
</comment>
<sequence>MPSAAAAATAKRRVERSLVPSIRQQLVANFLFGVWFVALFTIGLYLFAKGFLLTRATLSHVSDCQVPPLPESAGASIPGGDSTLGSHATAPGPPTCWQQRPARFQKALVVIIDALRFDFTLPFDTLPNTVPLWNASGQLNPQYVAQSFNAQDQAPFHAQFHGRLPVLGQLARDRPAHARLYRFMADPPTTTLQRLKGLTTGTLPTFIDMGSNFSGSEIREDTWVSQLLEHWLHANKTMDSQSDKPPGHWSPSKKDILSSATSKPLSPIVVFMGDDTWTSLFPTIFASPYAQAHPFPSFNVWDLHTVDNGVLDRLEHILPLRSSPLKRYEVGHTAAPMSSSESGVVNTEWRLAIAHLLGVDHCGHRFGPDHPTMADKLDQMNAMLAAITEAMDDDTLLVVMGDHGMDLKGDHGGDSLPELEAGLFLYSRSTPLVEPALLQSPPIPGLDWAAMLHEVDTWVRDESLLSFVQGADHQLHRSITQTDLVPTLSLLLGLPIPFNNLGMAIPELFLHSLPHDASAGTAPWSAYLELLRVMRLNGYQILRYIDTYARLHPSTAGLALPQQQLLKRQLHAADAQLAVVEAAFTALNKTIPDDQVLVPAIQRAFTTYMQGMRDSVVLCRRMWAQFDLTLMVSGLLFMLLSGLALLVMVARATRVTGFQLALQYYELITVGAVLGVGVGFLALNHWTSWQPLVWQQVLTALTGDPNPFSVWDTLWIGAGLGSALGWLGPLVTEMTRQLTYWWAATVDRTNGFQGPPMPGLAWLDYGVLVALATIHALAFASNCLVVFEDRLVAYLLQSGMVYVLARVFMTLSSGGHRIPAVHTLGLYGLGFLVLTRLTAYATVCREEQMPYCTPTFYASATSTLPPPYALTGLLALAVVGPKFIASLLRQTDNHHGLAWPWFQFGMRLLLLLVAAYWVLDTWEAHETAVSVPAGTTGQASDSVTVQGEYHEFWDAIQQASRVFSWHSLKLMLARLTLGLGLVVAPLAWSRQPFCLSIDAPQAPSACAAQPASPVSVTVRGRQNSLGASHLTFVTMLFTALVLVQLPMGGVMLFGLLVQAQCLLQVFSALDALTQTSSITGPLPTRLFCQSAQAILLGLLGWHYFFATGHQAVIASIQWPAAFIGLTEMWLVPSALLVTANTLGSFVLVAWLLPLAVYWWRPWGDQHATAHLEPTALAGLTEAQSADGQVVTAAVIPSQLGVQVYLYLLYHIFLAITATLFAAHFRRHLMVWKVFAPRFMLAGPVILLTAAVLLVGSGGWLAYRILTNHQRFWQALQARTVLVPRPHA</sequence>
<dbReference type="PANTHER" id="PTHR23071:SF1">
    <property type="entry name" value="GPI ETHANOLAMINE PHOSPHATE TRANSFERASE 3"/>
    <property type="match status" value="1"/>
</dbReference>
<dbReference type="SUPFAM" id="SSF53649">
    <property type="entry name" value="Alkaline phosphatase-like"/>
    <property type="match status" value="1"/>
</dbReference>
<proteinExistence type="inferred from homology"/>
<dbReference type="OrthoDB" id="272139at2759"/>
<evidence type="ECO:0000256" key="8">
    <source>
        <dbReference type="ARBA" id="ARBA00022989"/>
    </source>
</evidence>
<feature type="transmembrane region" description="Helical" evidence="12">
    <location>
        <begin position="1084"/>
        <end position="1105"/>
    </location>
</feature>
<evidence type="ECO:0000256" key="3">
    <source>
        <dbReference type="ARBA" id="ARBA00008695"/>
    </source>
</evidence>
<comment type="similarity">
    <text evidence="3">Belongs to the PIGG/PIGN/PIGO family. PIGO subfamily.</text>
</comment>
<evidence type="ECO:0000256" key="12">
    <source>
        <dbReference type="SAM" id="Phobius"/>
    </source>
</evidence>
<dbReference type="Pfam" id="PF01663">
    <property type="entry name" value="Phosphodiest"/>
    <property type="match status" value="1"/>
</dbReference>
<dbReference type="EMBL" id="JANBQB010000434">
    <property type="protein sequence ID" value="KAJ1976405.1"/>
    <property type="molecule type" value="Genomic_DNA"/>
</dbReference>
<dbReference type="GO" id="GO:0006506">
    <property type="term" value="P:GPI anchor biosynthetic process"/>
    <property type="evidence" value="ECO:0007669"/>
    <property type="project" value="UniProtKB-KW"/>
</dbReference>
<keyword evidence="5" id="KW-0808">Transferase</keyword>
<feature type="region of interest" description="Disordered" evidence="11">
    <location>
        <begin position="237"/>
        <end position="256"/>
    </location>
</feature>
<feature type="transmembrane region" description="Helical" evidence="12">
    <location>
        <begin position="662"/>
        <end position="683"/>
    </location>
</feature>
<feature type="transmembrane region" description="Helical" evidence="12">
    <location>
        <begin position="824"/>
        <end position="843"/>
    </location>
</feature>
<accession>A0A9W8B133</accession>
<keyword evidence="6 12" id="KW-0812">Transmembrane</keyword>
<dbReference type="InterPro" id="IPR037675">
    <property type="entry name" value="PIG-O_N"/>
</dbReference>
<keyword evidence="8 12" id="KW-1133">Transmembrane helix</keyword>
<evidence type="ECO:0000256" key="10">
    <source>
        <dbReference type="ARBA" id="ARBA00023180"/>
    </source>
</evidence>
<feature type="transmembrane region" description="Helical" evidence="12">
    <location>
        <begin position="971"/>
        <end position="988"/>
    </location>
</feature>
<evidence type="ECO:0000256" key="4">
    <source>
        <dbReference type="ARBA" id="ARBA00022502"/>
    </source>
</evidence>
<feature type="transmembrane region" description="Helical" evidence="12">
    <location>
        <begin position="1234"/>
        <end position="1262"/>
    </location>
</feature>
<feature type="region of interest" description="Disordered" evidence="11">
    <location>
        <begin position="75"/>
        <end position="96"/>
    </location>
</feature>
<dbReference type="Proteomes" id="UP001151582">
    <property type="component" value="Unassembled WGS sequence"/>
</dbReference>
<comment type="subcellular location">
    <subcellularLocation>
        <location evidence="1">Endoplasmic reticulum membrane</location>
        <topology evidence="1">Multi-pass membrane protein</topology>
    </subcellularLocation>
</comment>
<feature type="transmembrane region" description="Helical" evidence="12">
    <location>
        <begin position="628"/>
        <end position="650"/>
    </location>
</feature>
<dbReference type="Gene3D" id="3.40.720.10">
    <property type="entry name" value="Alkaline Phosphatase, subunit A"/>
    <property type="match status" value="1"/>
</dbReference>
<dbReference type="CDD" id="cd16023">
    <property type="entry name" value="GPI_EPT_3"/>
    <property type="match status" value="1"/>
</dbReference>
<evidence type="ECO:0000313" key="14">
    <source>
        <dbReference type="Proteomes" id="UP001151582"/>
    </source>
</evidence>
<evidence type="ECO:0000256" key="1">
    <source>
        <dbReference type="ARBA" id="ARBA00004477"/>
    </source>
</evidence>
<dbReference type="GO" id="GO:0051377">
    <property type="term" value="F:mannose-ethanolamine phosphotransferase activity"/>
    <property type="evidence" value="ECO:0007669"/>
    <property type="project" value="InterPro"/>
</dbReference>
<evidence type="ECO:0000313" key="13">
    <source>
        <dbReference type="EMBL" id="KAJ1976405.1"/>
    </source>
</evidence>
<organism evidence="13 14">
    <name type="scientific">Dimargaris verticillata</name>
    <dbReference type="NCBI Taxonomy" id="2761393"/>
    <lineage>
        <taxon>Eukaryota</taxon>
        <taxon>Fungi</taxon>
        <taxon>Fungi incertae sedis</taxon>
        <taxon>Zoopagomycota</taxon>
        <taxon>Kickxellomycotina</taxon>
        <taxon>Dimargaritomycetes</taxon>
        <taxon>Dimargaritales</taxon>
        <taxon>Dimargaritaceae</taxon>
        <taxon>Dimargaris</taxon>
    </lineage>
</organism>
<name>A0A9W8B133_9FUNG</name>
<feature type="compositionally biased region" description="Basic and acidic residues" evidence="11">
    <location>
        <begin position="241"/>
        <end position="256"/>
    </location>
</feature>
<keyword evidence="9 12" id="KW-0472">Membrane</keyword>
<feature type="transmembrane region" description="Helical" evidence="12">
    <location>
        <begin position="26"/>
        <end position="48"/>
    </location>
</feature>
<keyword evidence="14" id="KW-1185">Reference proteome</keyword>
<reference evidence="13" key="1">
    <citation type="submission" date="2022-07" db="EMBL/GenBank/DDBJ databases">
        <title>Phylogenomic reconstructions and comparative analyses of Kickxellomycotina fungi.</title>
        <authorList>
            <person name="Reynolds N.K."/>
            <person name="Stajich J.E."/>
            <person name="Barry K."/>
            <person name="Grigoriev I.V."/>
            <person name="Crous P."/>
            <person name="Smith M.E."/>
        </authorList>
    </citation>
    <scope>NUCLEOTIDE SEQUENCE</scope>
    <source>
        <strain evidence="13">RSA 567</strain>
    </source>
</reference>
<evidence type="ECO:0000256" key="6">
    <source>
        <dbReference type="ARBA" id="ARBA00022692"/>
    </source>
</evidence>
<keyword evidence="7" id="KW-0256">Endoplasmic reticulum</keyword>
<protein>
    <submittedName>
        <fullName evidence="13">Mannose-ethanolamine phosphotransferase gpi13</fullName>
    </submittedName>
</protein>
<comment type="caution">
    <text evidence="13">The sequence shown here is derived from an EMBL/GenBank/DDBJ whole genome shotgun (WGS) entry which is preliminary data.</text>
</comment>
<dbReference type="InterPro" id="IPR039524">
    <property type="entry name" value="PIGO/GPI13"/>
</dbReference>
<feature type="transmembrane region" description="Helical" evidence="12">
    <location>
        <begin position="1203"/>
        <end position="1222"/>
    </location>
</feature>
<dbReference type="InterPro" id="IPR017850">
    <property type="entry name" value="Alkaline_phosphatase_core_sf"/>
</dbReference>
<evidence type="ECO:0000256" key="9">
    <source>
        <dbReference type="ARBA" id="ARBA00023136"/>
    </source>
</evidence>
<keyword evidence="4" id="KW-0337">GPI-anchor biosynthesis</keyword>
<keyword evidence="10" id="KW-0325">Glycoprotein</keyword>